<dbReference type="RefSeq" id="WP_212978055.1">
    <property type="nucleotide sequence ID" value="NZ_AP025343.1"/>
</dbReference>
<evidence type="ECO:0000256" key="1">
    <source>
        <dbReference type="ARBA" id="ARBA00004370"/>
    </source>
</evidence>
<dbReference type="SUPFAM" id="SSF53756">
    <property type="entry name" value="UDP-Glycosyltransferase/glycogen phosphorylase"/>
    <property type="match status" value="1"/>
</dbReference>
<dbReference type="EMBL" id="BORT01000006">
    <property type="protein sequence ID" value="GIO47158.1"/>
    <property type="molecule type" value="Genomic_DNA"/>
</dbReference>
<dbReference type="InterPro" id="IPR050519">
    <property type="entry name" value="Glycosyltransf_28_UgtP"/>
</dbReference>
<evidence type="ECO:0000259" key="6">
    <source>
        <dbReference type="Pfam" id="PF06925"/>
    </source>
</evidence>
<comment type="similarity">
    <text evidence="2">Belongs to the glycosyltransferase 28 family.</text>
</comment>
<evidence type="ECO:0000256" key="2">
    <source>
        <dbReference type="ARBA" id="ARBA00006962"/>
    </source>
</evidence>
<evidence type="ECO:0000259" key="5">
    <source>
        <dbReference type="Pfam" id="PF04101"/>
    </source>
</evidence>
<dbReference type="InterPro" id="IPR007235">
    <property type="entry name" value="Glyco_trans_28_C"/>
</dbReference>
<feature type="domain" description="Diacylglycerol glucosyltransferase N-terminal" evidence="6">
    <location>
        <begin position="17"/>
        <end position="181"/>
    </location>
</feature>
<organism evidence="7 8">
    <name type="scientific">Paenibacillus azoreducens</name>
    <dbReference type="NCBI Taxonomy" id="116718"/>
    <lineage>
        <taxon>Bacteria</taxon>
        <taxon>Bacillati</taxon>
        <taxon>Bacillota</taxon>
        <taxon>Bacilli</taxon>
        <taxon>Bacillales</taxon>
        <taxon>Paenibacillaceae</taxon>
        <taxon>Paenibacillus</taxon>
    </lineage>
</organism>
<proteinExistence type="inferred from homology"/>
<dbReference type="Proteomes" id="UP000682811">
    <property type="component" value="Unassembled WGS sequence"/>
</dbReference>
<name>A0A920CS78_9BACL</name>
<evidence type="ECO:0000313" key="8">
    <source>
        <dbReference type="Proteomes" id="UP000682811"/>
    </source>
</evidence>
<keyword evidence="3" id="KW-0328">Glycosyltransferase</keyword>
<feature type="domain" description="Glycosyl transferase family 28 C-terminal" evidence="5">
    <location>
        <begin position="205"/>
        <end position="346"/>
    </location>
</feature>
<gene>
    <name evidence="7" type="ORF">J34TS1_19230</name>
</gene>
<evidence type="ECO:0000256" key="4">
    <source>
        <dbReference type="ARBA" id="ARBA00022679"/>
    </source>
</evidence>
<dbReference type="Pfam" id="PF06925">
    <property type="entry name" value="MGDG_synth"/>
    <property type="match status" value="1"/>
</dbReference>
<evidence type="ECO:0000313" key="7">
    <source>
        <dbReference type="EMBL" id="GIO47158.1"/>
    </source>
</evidence>
<dbReference type="PANTHER" id="PTHR43025">
    <property type="entry name" value="MONOGALACTOSYLDIACYLGLYCEROL SYNTHASE"/>
    <property type="match status" value="1"/>
</dbReference>
<keyword evidence="8" id="KW-1185">Reference proteome</keyword>
<reference evidence="7 8" key="1">
    <citation type="submission" date="2021-03" db="EMBL/GenBank/DDBJ databases">
        <title>Antimicrobial resistance genes in bacteria isolated from Japanese honey, and their potential for conferring macrolide and lincosamide resistance in the American foulbrood pathogen Paenibacillus larvae.</title>
        <authorList>
            <person name="Okamoto M."/>
            <person name="Kumagai M."/>
            <person name="Kanamori H."/>
            <person name="Takamatsu D."/>
        </authorList>
    </citation>
    <scope>NUCLEOTIDE SEQUENCE [LARGE SCALE GENOMIC DNA]</scope>
    <source>
        <strain evidence="7 8">J34TS1</strain>
    </source>
</reference>
<dbReference type="AlphaFoldDB" id="A0A920CS78"/>
<dbReference type="GO" id="GO:0016758">
    <property type="term" value="F:hexosyltransferase activity"/>
    <property type="evidence" value="ECO:0007669"/>
    <property type="project" value="InterPro"/>
</dbReference>
<dbReference type="InterPro" id="IPR009695">
    <property type="entry name" value="Diacylglyc_glucosyltr_N"/>
</dbReference>
<evidence type="ECO:0000256" key="3">
    <source>
        <dbReference type="ARBA" id="ARBA00022676"/>
    </source>
</evidence>
<dbReference type="GO" id="GO:0016020">
    <property type="term" value="C:membrane"/>
    <property type="evidence" value="ECO:0007669"/>
    <property type="project" value="UniProtKB-SubCell"/>
</dbReference>
<keyword evidence="4" id="KW-0808">Transferase</keyword>
<sequence length="392" mass="44369">MRKKRVLILSEGFGSGHTQAGYALAAGMKKMNPNIHTKVIELGSFLNPNVAPWIMSAYRLTINSNPGLVGLLYRKQHDKPLSKLTTMALHRIFYHQTAKVIQHLRPDLIVTTHPIPTTIISRLKAAGLNIPLFTIITDYDAHASWMSSRVDRFLVSTENVRQLLLERGVSRENVRVTGIPVHPEFWSAEDKSTVRRKLNIKDMPTVLIMGGGWGLVANEQLEQLVRWKDKVQLVFCLGNNQKLLDKMKSDPKFQHEHIVLMGHTREISKWMDAANLLITKPGGMTCTEALAKGLPMLFCESLPGQEEMNRDYFVRRGYGEAMENEGVLQQWLSKIASNEPILFKRSFQSFFFDSNGQDYYNPSRCASEVVQLLDYPQQQSNMIAAHGIPVGI</sequence>
<dbReference type="GO" id="GO:0009247">
    <property type="term" value="P:glycolipid biosynthetic process"/>
    <property type="evidence" value="ECO:0007669"/>
    <property type="project" value="InterPro"/>
</dbReference>
<dbReference type="PANTHER" id="PTHR43025:SF3">
    <property type="entry name" value="MONOGALACTOSYLDIACYLGLYCEROL SYNTHASE 1, CHLOROPLASTIC"/>
    <property type="match status" value="1"/>
</dbReference>
<accession>A0A920CS78</accession>
<comment type="caution">
    <text evidence="7">The sequence shown here is derived from an EMBL/GenBank/DDBJ whole genome shotgun (WGS) entry which is preliminary data.</text>
</comment>
<dbReference type="Gene3D" id="3.40.50.2000">
    <property type="entry name" value="Glycogen Phosphorylase B"/>
    <property type="match status" value="2"/>
</dbReference>
<protein>
    <submittedName>
        <fullName evidence="7">UDP-glucuronosyltransferase</fullName>
    </submittedName>
</protein>
<comment type="subcellular location">
    <subcellularLocation>
        <location evidence="1">Membrane</location>
    </subcellularLocation>
</comment>
<dbReference type="Pfam" id="PF04101">
    <property type="entry name" value="Glyco_tran_28_C"/>
    <property type="match status" value="1"/>
</dbReference>